<proteinExistence type="predicted"/>
<keyword evidence="2" id="KW-1185">Reference proteome</keyword>
<organism evidence="1 2">
    <name type="scientific">Ancylostoma ceylanicum</name>
    <dbReference type="NCBI Taxonomy" id="53326"/>
    <lineage>
        <taxon>Eukaryota</taxon>
        <taxon>Metazoa</taxon>
        <taxon>Ecdysozoa</taxon>
        <taxon>Nematoda</taxon>
        <taxon>Chromadorea</taxon>
        <taxon>Rhabditida</taxon>
        <taxon>Rhabditina</taxon>
        <taxon>Rhabditomorpha</taxon>
        <taxon>Strongyloidea</taxon>
        <taxon>Ancylostomatidae</taxon>
        <taxon>Ancylostomatinae</taxon>
        <taxon>Ancylostoma</taxon>
    </lineage>
</organism>
<reference evidence="2" key="1">
    <citation type="journal article" date="2015" name="Nat. Genet.">
        <title>The genome and transcriptome of the zoonotic hookworm Ancylostoma ceylanicum identify infection-specific gene families.</title>
        <authorList>
            <person name="Schwarz E.M."/>
            <person name="Hu Y."/>
            <person name="Antoshechkin I."/>
            <person name="Miller M.M."/>
            <person name="Sternberg P.W."/>
            <person name="Aroian R.V."/>
        </authorList>
    </citation>
    <scope>NUCLEOTIDE SEQUENCE</scope>
    <source>
        <strain evidence="2">HY135</strain>
    </source>
</reference>
<dbReference type="Proteomes" id="UP000024635">
    <property type="component" value="Unassembled WGS sequence"/>
</dbReference>
<evidence type="ECO:0000313" key="1">
    <source>
        <dbReference type="EMBL" id="EYC25698.1"/>
    </source>
</evidence>
<dbReference type="EMBL" id="JARK01001347">
    <property type="protein sequence ID" value="EYC25698.1"/>
    <property type="molecule type" value="Genomic_DNA"/>
</dbReference>
<sequence>MQNEHGIRDHLSTTPVFMFSNSFIIFARLCQLLPEARRLQTMPLMLDRTRVSPSKERRMDNQNENFCPAFSSWRNRCHAALLRCC</sequence>
<evidence type="ECO:0000313" key="2">
    <source>
        <dbReference type="Proteomes" id="UP000024635"/>
    </source>
</evidence>
<accession>A0A016VG18</accession>
<dbReference type="AlphaFoldDB" id="A0A016VG18"/>
<protein>
    <submittedName>
        <fullName evidence="1">Uncharacterized protein</fullName>
    </submittedName>
</protein>
<name>A0A016VG18_9BILA</name>
<gene>
    <name evidence="1" type="primary">Acey_s0011.g1340</name>
    <name evidence="1" type="ORF">Y032_0011g1340</name>
</gene>
<comment type="caution">
    <text evidence="1">The sequence shown here is derived from an EMBL/GenBank/DDBJ whole genome shotgun (WGS) entry which is preliminary data.</text>
</comment>